<protein>
    <submittedName>
        <fullName evidence="8">Cytochrome C</fullName>
    </submittedName>
</protein>
<keyword evidence="1" id="KW-0813">Transport</keyword>
<dbReference type="GO" id="GO:0046872">
    <property type="term" value="F:metal ion binding"/>
    <property type="evidence" value="ECO:0007669"/>
    <property type="project" value="UniProtKB-KW"/>
</dbReference>
<keyword evidence="5" id="KW-0408">Iron</keyword>
<evidence type="ECO:0000313" key="9">
    <source>
        <dbReference type="Proteomes" id="UP000636888"/>
    </source>
</evidence>
<keyword evidence="9" id="KW-1185">Reference proteome</keyword>
<keyword evidence="6" id="KW-0732">Signal</keyword>
<dbReference type="RefSeq" id="WP_199382774.1">
    <property type="nucleotide sequence ID" value="NZ_JAEMHM010000003.1"/>
</dbReference>
<dbReference type="Gene3D" id="3.90.10.10">
    <property type="entry name" value="Cytochrome C3"/>
    <property type="match status" value="1"/>
</dbReference>
<evidence type="ECO:0000256" key="2">
    <source>
        <dbReference type="ARBA" id="ARBA00022617"/>
    </source>
</evidence>
<evidence type="ECO:0000256" key="4">
    <source>
        <dbReference type="ARBA" id="ARBA00022982"/>
    </source>
</evidence>
<keyword evidence="4" id="KW-0249">Electron transport</keyword>
<evidence type="ECO:0000256" key="5">
    <source>
        <dbReference type="ARBA" id="ARBA00023004"/>
    </source>
</evidence>
<feature type="chain" id="PRO_5035297703" evidence="6">
    <location>
        <begin position="19"/>
        <end position="623"/>
    </location>
</feature>
<dbReference type="InterPro" id="IPR051174">
    <property type="entry name" value="Cytochrome_c-type_ET"/>
</dbReference>
<evidence type="ECO:0000256" key="1">
    <source>
        <dbReference type="ARBA" id="ARBA00022448"/>
    </source>
</evidence>
<evidence type="ECO:0000256" key="6">
    <source>
        <dbReference type="SAM" id="SignalP"/>
    </source>
</evidence>
<dbReference type="Proteomes" id="UP000636888">
    <property type="component" value="Unassembled WGS sequence"/>
</dbReference>
<feature type="signal peptide" evidence="6">
    <location>
        <begin position="1"/>
        <end position="18"/>
    </location>
</feature>
<name>A0A8J7IMG6_9BACT</name>
<evidence type="ECO:0000313" key="8">
    <source>
        <dbReference type="EMBL" id="MBJ6723933.1"/>
    </source>
</evidence>
<keyword evidence="3" id="KW-0479">Metal-binding</keyword>
<dbReference type="AlphaFoldDB" id="A0A8J7IMG6"/>
<reference evidence="8" key="1">
    <citation type="submission" date="2020-12" db="EMBL/GenBank/DDBJ databases">
        <title>Geomonas sp. Red875, isolated from river sediment.</title>
        <authorList>
            <person name="Xu Z."/>
            <person name="Zhang Z."/>
            <person name="Masuda Y."/>
            <person name="Itoh H."/>
            <person name="Senoo K."/>
        </authorList>
    </citation>
    <scope>NUCLEOTIDE SEQUENCE</scope>
    <source>
        <strain evidence="8">Red875</strain>
    </source>
</reference>
<evidence type="ECO:0000259" key="7">
    <source>
        <dbReference type="Pfam" id="PF09699"/>
    </source>
</evidence>
<dbReference type="SUPFAM" id="SSF48695">
    <property type="entry name" value="Multiheme cytochromes"/>
    <property type="match status" value="1"/>
</dbReference>
<feature type="domain" description="Doubled CXXCH motif" evidence="7">
    <location>
        <begin position="299"/>
        <end position="334"/>
    </location>
</feature>
<organism evidence="8 9">
    <name type="scientific">Geomesophilobacter sediminis</name>
    <dbReference type="NCBI Taxonomy" id="2798584"/>
    <lineage>
        <taxon>Bacteria</taxon>
        <taxon>Pseudomonadati</taxon>
        <taxon>Thermodesulfobacteriota</taxon>
        <taxon>Desulfuromonadia</taxon>
        <taxon>Geobacterales</taxon>
        <taxon>Geobacteraceae</taxon>
        <taxon>Geomesophilobacter</taxon>
    </lineage>
</organism>
<dbReference type="InterPro" id="IPR036280">
    <property type="entry name" value="Multihaem_cyt_sf"/>
</dbReference>
<comment type="caution">
    <text evidence="8">The sequence shown here is derived from an EMBL/GenBank/DDBJ whole genome shotgun (WGS) entry which is preliminary data.</text>
</comment>
<dbReference type="EMBL" id="JAEMHM010000003">
    <property type="protein sequence ID" value="MBJ6723933.1"/>
    <property type="molecule type" value="Genomic_DNA"/>
</dbReference>
<gene>
    <name evidence="8" type="ORF">JFN93_04350</name>
</gene>
<sequence>MKRLVLLVILATSSAAWGYDAKSQCVICHGDQSKMKALGAESMYLDPAQVDRETHMEGATCVDCHLGDGSQSIKEGSHRGMLRPFVVAVGPKVKGEALSRESAGALQPILPRGAGMDRMIPKGDPEKLKAVGAKTIVGIEWHDRDPETLAYSPKIAEQTCGRCHEKEVKDYNSSDKGLMKHQRAFRSWSEMLPGPQNCGMWFGQNYENLKGQTAVTYRADQNAASDRSCNMCHPGCNDCHYRPFAGKGRHSYGKPDTASCYGGGRASTCHAGPMDRRRGAGFVRGDYSFPNSLPQGAHVKAGVQCLDCHKPVNHNFGHLAADDARSACATCHGDIVQAVKSSAHANVDCAACHVTVSGAYQYTFWGNGNTLGVETPYAKHKEYYGTRNLPTLIRDAVGRWIGVKPYPMAVMNQTRELGPTGLLFRSIPKRSIPGNVRIGEPPAIEVSRTVTDVNDAFIVIGTRSDLPSGNKAILWVQMDKLSHALGKARGCATCHESHAQVGKSEWTYFEGKDVTKPFKGSYTVTADRDGIRFSEVKWEVPALAANRKIEDLAPFAVLPRDAWDVKGIDFSIPFDEKKTGQARSDLDRFLAGLEKLPPSAEVSKIRAIAYHNLAVAKKMTENK</sequence>
<evidence type="ECO:0000256" key="3">
    <source>
        <dbReference type="ARBA" id="ARBA00022723"/>
    </source>
</evidence>
<accession>A0A8J7IMG6</accession>
<proteinExistence type="predicted"/>
<dbReference type="InterPro" id="IPR010177">
    <property type="entry name" value="Paired_CXXCH_1"/>
</dbReference>
<keyword evidence="2" id="KW-0349">Heme</keyword>
<dbReference type="PANTHER" id="PTHR30333:SF4">
    <property type="entry name" value="CYTOCHROME C FAMILY PROTEIN"/>
    <property type="match status" value="1"/>
</dbReference>
<dbReference type="Pfam" id="PF09699">
    <property type="entry name" value="Paired_CXXCH_1"/>
    <property type="match status" value="1"/>
</dbReference>
<dbReference type="PANTHER" id="PTHR30333">
    <property type="entry name" value="CYTOCHROME C-TYPE PROTEIN"/>
    <property type="match status" value="1"/>
</dbReference>